<keyword evidence="11" id="KW-0804">Transcription</keyword>
<dbReference type="GO" id="GO:0008168">
    <property type="term" value="F:methyltransferase activity"/>
    <property type="evidence" value="ECO:0007669"/>
    <property type="project" value="UniProtKB-KW"/>
</dbReference>
<dbReference type="Gene3D" id="3.40.50.150">
    <property type="entry name" value="Vaccinia Virus protein VP39"/>
    <property type="match status" value="1"/>
</dbReference>
<keyword evidence="7 13" id="KW-0808">Transferase</keyword>
<dbReference type="GO" id="GO:0005677">
    <property type="term" value="C:chromatin silencing complex"/>
    <property type="evidence" value="ECO:0007669"/>
    <property type="project" value="TreeGrafter"/>
</dbReference>
<dbReference type="PANTHER" id="PTHR12787">
    <property type="entry name" value="RIBOSOMAL RNA-PROCESSING PROTEIN 8"/>
    <property type="match status" value="1"/>
</dbReference>
<dbReference type="GO" id="GO:0032259">
    <property type="term" value="P:methylation"/>
    <property type="evidence" value="ECO:0007669"/>
    <property type="project" value="UniProtKB-KW"/>
</dbReference>
<evidence type="ECO:0000256" key="3">
    <source>
        <dbReference type="ARBA" id="ARBA00020203"/>
    </source>
</evidence>
<evidence type="ECO:0000256" key="8">
    <source>
        <dbReference type="ARBA" id="ARBA00022691"/>
    </source>
</evidence>
<dbReference type="InterPro" id="IPR029063">
    <property type="entry name" value="SAM-dependent_MTases_sf"/>
</dbReference>
<comment type="function">
    <text evidence="13">Probable methyltransferase required to silence rDNA.</text>
</comment>
<evidence type="ECO:0000313" key="15">
    <source>
        <dbReference type="EMBL" id="ADY46780.1"/>
    </source>
</evidence>
<feature type="compositionally biased region" description="Basic and acidic residues" evidence="14">
    <location>
        <begin position="68"/>
        <end position="84"/>
    </location>
</feature>
<accession>F1L9H6</accession>
<dbReference type="InterPro" id="IPR007823">
    <property type="entry name" value="RRP8"/>
</dbReference>
<dbReference type="GO" id="GO:0006364">
    <property type="term" value="P:rRNA processing"/>
    <property type="evidence" value="ECO:0007669"/>
    <property type="project" value="UniProtKB-UniRule"/>
</dbReference>
<evidence type="ECO:0000256" key="10">
    <source>
        <dbReference type="ARBA" id="ARBA00023015"/>
    </source>
</evidence>
<comment type="subcellular location">
    <subcellularLocation>
        <location evidence="1 13">Nucleus</location>
        <location evidence="1 13">Nucleolus</location>
    </subcellularLocation>
</comment>
<reference evidence="15" key="1">
    <citation type="journal article" date="2011" name="Genome Res.">
        <title>Deep small RNA sequencing from the nematode Ascaris reveals conservation, functional diversification, and novel developmental profiles.</title>
        <authorList>
            <person name="Wang J."/>
            <person name="Czech B."/>
            <person name="Crunk A."/>
            <person name="Wallace A."/>
            <person name="Mitreva M."/>
            <person name="Hannon G.J."/>
            <person name="Davis R.E."/>
        </authorList>
    </citation>
    <scope>NUCLEOTIDE SEQUENCE</scope>
</reference>
<dbReference type="GO" id="GO:0005730">
    <property type="term" value="C:nucleolus"/>
    <property type="evidence" value="ECO:0007669"/>
    <property type="project" value="UniProtKB-SubCell"/>
</dbReference>
<keyword evidence="5 13" id="KW-0698">rRNA processing</keyword>
<evidence type="ECO:0000256" key="13">
    <source>
        <dbReference type="RuleBase" id="RU365074"/>
    </source>
</evidence>
<feature type="region of interest" description="Disordered" evidence="14">
    <location>
        <begin position="55"/>
        <end position="131"/>
    </location>
</feature>
<evidence type="ECO:0000256" key="9">
    <source>
        <dbReference type="ARBA" id="ARBA00022853"/>
    </source>
</evidence>
<evidence type="ECO:0000256" key="1">
    <source>
        <dbReference type="ARBA" id="ARBA00004604"/>
    </source>
</evidence>
<keyword evidence="10" id="KW-0805">Transcription regulation</keyword>
<evidence type="ECO:0000256" key="11">
    <source>
        <dbReference type="ARBA" id="ARBA00023163"/>
    </source>
</evidence>
<evidence type="ECO:0000256" key="14">
    <source>
        <dbReference type="SAM" id="MobiDB-lite"/>
    </source>
</evidence>
<comment type="similarity">
    <text evidence="2 13">Belongs to the methyltransferase superfamily. RRP8 family.</text>
</comment>
<dbReference type="InterPro" id="IPR042036">
    <property type="entry name" value="RRP8_N"/>
</dbReference>
<feature type="compositionally biased region" description="Basic residues" evidence="14">
    <location>
        <begin position="55"/>
        <end position="67"/>
    </location>
</feature>
<proteinExistence type="evidence at transcript level"/>
<dbReference type="EC" id="2.1.1.-" evidence="13"/>
<dbReference type="AlphaFoldDB" id="F1L9H6"/>
<protein>
    <recommendedName>
        <fullName evidence="3 13">Ribosomal RNA-processing protein 8</fullName>
        <ecNumber evidence="13">2.1.1.-</ecNumber>
    </recommendedName>
</protein>
<dbReference type="Gene3D" id="1.10.10.2150">
    <property type="entry name" value="Ribosomal RNA-processing protein 8, N-terminal domain"/>
    <property type="match status" value="1"/>
</dbReference>
<evidence type="ECO:0000256" key="6">
    <source>
        <dbReference type="ARBA" id="ARBA00022603"/>
    </source>
</evidence>
<feature type="region of interest" description="Disordered" evidence="14">
    <location>
        <begin position="1"/>
        <end position="30"/>
    </location>
</feature>
<evidence type="ECO:0000256" key="12">
    <source>
        <dbReference type="ARBA" id="ARBA00023242"/>
    </source>
</evidence>
<dbReference type="Pfam" id="PF05148">
    <property type="entry name" value="Methyltransf_8"/>
    <property type="match status" value="1"/>
</dbReference>
<feature type="compositionally biased region" description="Basic and acidic residues" evidence="14">
    <location>
        <begin position="1"/>
        <end position="10"/>
    </location>
</feature>
<keyword evidence="4" id="KW-0678">Repressor</keyword>
<evidence type="ECO:0000256" key="4">
    <source>
        <dbReference type="ARBA" id="ARBA00022491"/>
    </source>
</evidence>
<evidence type="ECO:0000256" key="7">
    <source>
        <dbReference type="ARBA" id="ARBA00022679"/>
    </source>
</evidence>
<dbReference type="FunFam" id="1.10.10.2150:FF:000001">
    <property type="entry name" value="Ribosomal RNA-processing protein 8"/>
    <property type="match status" value="1"/>
</dbReference>
<evidence type="ECO:0000256" key="5">
    <source>
        <dbReference type="ARBA" id="ARBA00022552"/>
    </source>
</evidence>
<keyword evidence="6 13" id="KW-0489">Methyltransferase</keyword>
<dbReference type="GO" id="GO:0042149">
    <property type="term" value="P:cellular response to glucose starvation"/>
    <property type="evidence" value="ECO:0007669"/>
    <property type="project" value="TreeGrafter"/>
</dbReference>
<dbReference type="SUPFAM" id="SSF53335">
    <property type="entry name" value="S-adenosyl-L-methionine-dependent methyltransferases"/>
    <property type="match status" value="1"/>
</dbReference>
<evidence type="ECO:0000256" key="2">
    <source>
        <dbReference type="ARBA" id="ARBA00006301"/>
    </source>
</evidence>
<feature type="compositionally biased region" description="Basic residues" evidence="14">
    <location>
        <begin position="99"/>
        <end position="111"/>
    </location>
</feature>
<dbReference type="GO" id="GO:0033553">
    <property type="term" value="C:rDNA heterochromatin"/>
    <property type="evidence" value="ECO:0007669"/>
    <property type="project" value="TreeGrafter"/>
</dbReference>
<dbReference type="GO" id="GO:0000183">
    <property type="term" value="P:rDNA heterochromatin formation"/>
    <property type="evidence" value="ECO:0007669"/>
    <property type="project" value="TreeGrafter"/>
</dbReference>
<dbReference type="EMBL" id="JI174620">
    <property type="protein sequence ID" value="ADY46780.1"/>
    <property type="molecule type" value="mRNA"/>
</dbReference>
<organism evidence="15">
    <name type="scientific">Ascaris suum</name>
    <name type="common">Pig roundworm</name>
    <name type="synonym">Ascaris lumbricoides</name>
    <dbReference type="NCBI Taxonomy" id="6253"/>
    <lineage>
        <taxon>Eukaryota</taxon>
        <taxon>Metazoa</taxon>
        <taxon>Ecdysozoa</taxon>
        <taxon>Nematoda</taxon>
        <taxon>Chromadorea</taxon>
        <taxon>Rhabditida</taxon>
        <taxon>Spirurina</taxon>
        <taxon>Ascaridomorpha</taxon>
        <taxon>Ascaridoidea</taxon>
        <taxon>Ascarididae</taxon>
        <taxon>Ascaris</taxon>
    </lineage>
</organism>
<sequence length="348" mass="39520">MDGKSKDTQRVKRKATSTVEVEGGAKKTRSELIATESTANATKKNDAAAEALRRVRRPWRNKVRKKAMKEAAKKRGLEEEKQNAEMKQIMNMGTTVSEKKKKRRRKKKKKKVDVQTDEVPSSSHKGSSIADAEEKLKSARFRFINEQLYTSSGEEAMKIFREDPLAFEIYHQGYRSQTKKWPFNPVNGVIQWLRTMADKKDLVVADMGCGEAKIAETLSSSMTIHSFDLVALNERVTACNMAKVPLEKDAVDVVVFCLSLMGTNLNEYIREANRILKKGGLMKVAEVASRFTSIKQFLYAIGKMGFELIEKRTTGDGYFVMMEFKKTGKVLQKRPLGLKLQPCLYKKR</sequence>
<dbReference type="GO" id="GO:0046015">
    <property type="term" value="P:regulation of transcription by glucose"/>
    <property type="evidence" value="ECO:0007669"/>
    <property type="project" value="TreeGrafter"/>
</dbReference>
<name>F1L9H6_ASCSU</name>
<dbReference type="PANTHER" id="PTHR12787:SF0">
    <property type="entry name" value="RIBOSOMAL RNA-PROCESSING PROTEIN 8"/>
    <property type="match status" value="1"/>
</dbReference>
<keyword evidence="8 13" id="KW-0949">S-adenosyl-L-methionine</keyword>
<keyword evidence="12 13" id="KW-0539">Nucleus</keyword>
<keyword evidence="9" id="KW-0156">Chromatin regulator</keyword>
<dbReference type="FunFam" id="3.40.50.150:FF:000068">
    <property type="entry name" value="Ribosomal RNA-processing protein 8"/>
    <property type="match status" value="1"/>
</dbReference>